<feature type="binding site" description="axial binding residue" evidence="14">
    <location>
        <position position="59"/>
    </location>
    <ligand>
        <name>heme</name>
        <dbReference type="ChEBI" id="CHEBI:30413"/>
    </ligand>
    <ligandPart>
        <name>Fe</name>
        <dbReference type="ChEBI" id="CHEBI:18248"/>
    </ligandPart>
</feature>
<dbReference type="Pfam" id="PF20684">
    <property type="entry name" value="Fung_rhodopsin"/>
    <property type="match status" value="1"/>
</dbReference>
<evidence type="ECO:0000259" key="18">
    <source>
        <dbReference type="PROSITE" id="PS52012"/>
    </source>
</evidence>
<evidence type="ECO:0000256" key="13">
    <source>
        <dbReference type="ARBA" id="ARBA00038359"/>
    </source>
</evidence>
<evidence type="ECO:0000256" key="9">
    <source>
        <dbReference type="ARBA" id="ARBA00022989"/>
    </source>
</evidence>
<evidence type="ECO:0000256" key="11">
    <source>
        <dbReference type="ARBA" id="ARBA00023157"/>
    </source>
</evidence>
<evidence type="ECO:0000256" key="16">
    <source>
        <dbReference type="SAM" id="Phobius"/>
    </source>
</evidence>
<dbReference type="InterPro" id="IPR052337">
    <property type="entry name" value="SAT4-like"/>
</dbReference>
<dbReference type="SMART" id="SM00747">
    <property type="entry name" value="CFEM"/>
    <property type="match status" value="1"/>
</dbReference>
<keyword evidence="11 14" id="KW-1015">Disulfide bond</keyword>
<comment type="subcellular location">
    <subcellularLocation>
        <location evidence="2">Membrane</location>
        <topology evidence="2">Lipid-anchor</topology>
        <topology evidence="2">GPI-anchor</topology>
    </subcellularLocation>
    <subcellularLocation>
        <location evidence="1">Membrane</location>
        <topology evidence="1">Multi-pass membrane protein</topology>
    </subcellularLocation>
    <subcellularLocation>
        <location evidence="3">Secreted</location>
    </subcellularLocation>
</comment>
<feature type="region of interest" description="Disordered" evidence="15">
    <location>
        <begin position="552"/>
        <end position="585"/>
    </location>
</feature>
<feature type="transmembrane region" description="Helical" evidence="16">
    <location>
        <begin position="107"/>
        <end position="127"/>
    </location>
</feature>
<keyword evidence="6" id="KW-0336">GPI-anchor</keyword>
<organism evidence="19 20">
    <name type="scientific">Periconia digitata</name>
    <dbReference type="NCBI Taxonomy" id="1303443"/>
    <lineage>
        <taxon>Eukaryota</taxon>
        <taxon>Fungi</taxon>
        <taxon>Dikarya</taxon>
        <taxon>Ascomycota</taxon>
        <taxon>Pezizomycotina</taxon>
        <taxon>Dothideomycetes</taxon>
        <taxon>Pleosporomycetidae</taxon>
        <taxon>Pleosporales</taxon>
        <taxon>Massarineae</taxon>
        <taxon>Periconiaceae</taxon>
        <taxon>Periconia</taxon>
    </lineage>
</organism>
<keyword evidence="14" id="KW-0408">Iron</keyword>
<keyword evidence="5" id="KW-0964">Secreted</keyword>
<comment type="caution">
    <text evidence="14">Lacks conserved residue(s) required for the propagation of feature annotation.</text>
</comment>
<dbReference type="OrthoDB" id="408702at2759"/>
<proteinExistence type="inferred from homology"/>
<keyword evidence="10 16" id="KW-0472">Membrane</keyword>
<feature type="region of interest" description="Disordered" evidence="15">
    <location>
        <begin position="620"/>
        <end position="716"/>
    </location>
</feature>
<dbReference type="Proteomes" id="UP001152607">
    <property type="component" value="Unassembled WGS sequence"/>
</dbReference>
<evidence type="ECO:0000256" key="6">
    <source>
        <dbReference type="ARBA" id="ARBA00022622"/>
    </source>
</evidence>
<evidence type="ECO:0000256" key="1">
    <source>
        <dbReference type="ARBA" id="ARBA00004141"/>
    </source>
</evidence>
<dbReference type="InterPro" id="IPR049326">
    <property type="entry name" value="Rhodopsin_dom_fungi"/>
</dbReference>
<feature type="disulfide bond" evidence="14">
    <location>
        <begin position="41"/>
        <end position="81"/>
    </location>
</feature>
<feature type="transmembrane region" description="Helical" evidence="16">
    <location>
        <begin position="183"/>
        <end position="206"/>
    </location>
</feature>
<keyword evidence="14" id="KW-0349">Heme</keyword>
<name>A0A9W4XNW7_9PLEO</name>
<evidence type="ECO:0000256" key="3">
    <source>
        <dbReference type="ARBA" id="ARBA00004613"/>
    </source>
</evidence>
<feature type="transmembrane region" description="Helical" evidence="16">
    <location>
        <begin position="299"/>
        <end position="322"/>
    </location>
</feature>
<dbReference type="GO" id="GO:0046872">
    <property type="term" value="F:metal ion binding"/>
    <property type="evidence" value="ECO:0007669"/>
    <property type="project" value="UniProtKB-UniRule"/>
</dbReference>
<feature type="transmembrane region" description="Helical" evidence="16">
    <location>
        <begin position="139"/>
        <end position="163"/>
    </location>
</feature>
<evidence type="ECO:0000256" key="4">
    <source>
        <dbReference type="ARBA" id="ARBA00010031"/>
    </source>
</evidence>
<dbReference type="PANTHER" id="PTHR33048:SF131">
    <property type="entry name" value="INTEGRAL MEMBRANE PROTEIN"/>
    <property type="match status" value="1"/>
</dbReference>
<comment type="similarity">
    <text evidence="13">Belongs to the SAT4 family.</text>
</comment>
<keyword evidence="20" id="KW-1185">Reference proteome</keyword>
<dbReference type="InterPro" id="IPR008427">
    <property type="entry name" value="Extracellular_membr_CFEM_dom"/>
</dbReference>
<evidence type="ECO:0000256" key="15">
    <source>
        <dbReference type="SAM" id="MobiDB-lite"/>
    </source>
</evidence>
<comment type="similarity">
    <text evidence="4">Belongs to the RBT5 family.</text>
</comment>
<keyword evidence="14" id="KW-0479">Metal-binding</keyword>
<evidence type="ECO:0000256" key="10">
    <source>
        <dbReference type="ARBA" id="ARBA00023136"/>
    </source>
</evidence>
<evidence type="ECO:0000256" key="2">
    <source>
        <dbReference type="ARBA" id="ARBA00004589"/>
    </source>
</evidence>
<gene>
    <name evidence="19" type="ORF">PDIGIT_LOCUS186</name>
</gene>
<reference evidence="19" key="1">
    <citation type="submission" date="2023-01" db="EMBL/GenBank/DDBJ databases">
        <authorList>
            <person name="Van Ghelder C."/>
            <person name="Rancurel C."/>
        </authorList>
    </citation>
    <scope>NUCLEOTIDE SEQUENCE</scope>
    <source>
        <strain evidence="19">CNCM I-4278</strain>
    </source>
</reference>
<evidence type="ECO:0000256" key="14">
    <source>
        <dbReference type="PROSITE-ProRule" id="PRU01356"/>
    </source>
</evidence>
<dbReference type="EMBL" id="CAOQHR010000001">
    <property type="protein sequence ID" value="CAI6230249.1"/>
    <property type="molecule type" value="Genomic_DNA"/>
</dbReference>
<feature type="compositionally biased region" description="Basic and acidic residues" evidence="15">
    <location>
        <begin position="787"/>
        <end position="805"/>
    </location>
</feature>
<feature type="disulfide bond" evidence="14">
    <location>
        <begin position="55"/>
        <end position="62"/>
    </location>
</feature>
<feature type="transmembrane region" description="Helical" evidence="16">
    <location>
        <begin position="218"/>
        <end position="239"/>
    </location>
</feature>
<evidence type="ECO:0000256" key="7">
    <source>
        <dbReference type="ARBA" id="ARBA00022692"/>
    </source>
</evidence>
<feature type="signal peptide" evidence="17">
    <location>
        <begin position="1"/>
        <end position="26"/>
    </location>
</feature>
<feature type="region of interest" description="Disordered" evidence="15">
    <location>
        <begin position="787"/>
        <end position="821"/>
    </location>
</feature>
<feature type="compositionally biased region" description="Polar residues" evidence="15">
    <location>
        <begin position="560"/>
        <end position="574"/>
    </location>
</feature>
<dbReference type="AlphaFoldDB" id="A0A9W4XNW7"/>
<feature type="transmembrane region" description="Helical" evidence="16">
    <location>
        <begin position="267"/>
        <end position="287"/>
    </location>
</feature>
<dbReference type="Pfam" id="PF05730">
    <property type="entry name" value="CFEM"/>
    <property type="match status" value="1"/>
</dbReference>
<evidence type="ECO:0000313" key="20">
    <source>
        <dbReference type="Proteomes" id="UP001152607"/>
    </source>
</evidence>
<keyword evidence="8 17" id="KW-0732">Signal</keyword>
<keyword evidence="12" id="KW-0449">Lipoprotein</keyword>
<dbReference type="PROSITE" id="PS52012">
    <property type="entry name" value="CFEM"/>
    <property type="match status" value="1"/>
</dbReference>
<evidence type="ECO:0000256" key="12">
    <source>
        <dbReference type="ARBA" id="ARBA00023288"/>
    </source>
</evidence>
<accession>A0A9W4XNW7</accession>
<dbReference type="PANTHER" id="PTHR33048">
    <property type="entry name" value="PTH11-LIKE INTEGRAL MEMBRANE PROTEIN (AFU_ORTHOLOGUE AFUA_5G11245)"/>
    <property type="match status" value="1"/>
</dbReference>
<evidence type="ECO:0000256" key="17">
    <source>
        <dbReference type="SAM" id="SignalP"/>
    </source>
</evidence>
<dbReference type="GO" id="GO:0005576">
    <property type="term" value="C:extracellular region"/>
    <property type="evidence" value="ECO:0007669"/>
    <property type="project" value="UniProtKB-SubCell"/>
</dbReference>
<keyword evidence="9 16" id="KW-1133">Transmembrane helix</keyword>
<dbReference type="GO" id="GO:0098552">
    <property type="term" value="C:side of membrane"/>
    <property type="evidence" value="ECO:0007669"/>
    <property type="project" value="UniProtKB-KW"/>
</dbReference>
<comment type="caution">
    <text evidence="19">The sequence shown here is derived from an EMBL/GenBank/DDBJ whole genome shotgun (WGS) entry which is preliminary data.</text>
</comment>
<keyword evidence="7 16" id="KW-0812">Transmembrane</keyword>
<evidence type="ECO:0000313" key="19">
    <source>
        <dbReference type="EMBL" id="CAI6230249.1"/>
    </source>
</evidence>
<evidence type="ECO:0000256" key="8">
    <source>
        <dbReference type="ARBA" id="ARBA00022729"/>
    </source>
</evidence>
<keyword evidence="6" id="KW-0325">Glycoprotein</keyword>
<evidence type="ECO:0000256" key="5">
    <source>
        <dbReference type="ARBA" id="ARBA00022525"/>
    </source>
</evidence>
<feature type="chain" id="PRO_5040805052" description="CFEM domain-containing protein" evidence="17">
    <location>
        <begin position="27"/>
        <end position="846"/>
    </location>
</feature>
<feature type="compositionally biased region" description="Low complexity" evidence="15">
    <location>
        <begin position="668"/>
        <end position="713"/>
    </location>
</feature>
<sequence>MKGRIRAILTIVWCLATFVDWGSCTALASPRNVAADDVPTCGVSCILEHLPKSGCPIGDAQCQCTNKAFARAVAPCILKRCSMQEMIARAKDGFCHLPSESKSRETILYIGICYGVAAITVAMRIWAKAVAKSFGIDDWIILAALALSAVPMGCVIKMSTIGFGEHVWKLADGATFSYILKLFWVSGTTYIIVLGTIKVSLCLIYVKVFPDRRKRIVTYFIMGFIIVSDVVLYLTWIFMCKPIRGYWHLDIGAKCLSMNKIGYSVSTFAIVQDAFLLIWPLICIWNLDMVTQRKFAVGIMLAIGTFGCITTVLRLHTLVAFRSTLDPTWDFVAITNWTTLELLSGFFCVSLPSMRILFVHYVPRERFASLSSTFHSKPPPIRRTTYTTRPEKKKPIWSYSTNEARKIDKSIGPASPKSLNGVTRVWPRTSHIQSFSRSSHLRLGDINNNYDDPPSKFSKPSALSLDQSPVHDFSAIRTETLPVPPSPISPVHSPMTPIYSPTSLYDKGIEMQPPAFHNPYNVTPPPISPSIHENQQQSIYFDQHDLVRDYQHESTHNHHNGSFRTTRYESTQENQYDDVSPLESIHTNNPNFFALRYDDTPPSPLEPSLRRSSTLQQYPLGLSPRQRSPLQHSPLRPSFNHDSNPTSPLQNSLLQPSFHYTSPPPSPSQSSHYDSTPSFPLRPSSLTPSPLQPQSRHTTTLQPPQSRTSTSSSEISALPEMRLWPLSQPTPAPLWPLHSPLRTRAPRVLYPFSVGATSEITRNASCRSCGSDDIEALPQLKLPVERKDGDEEERGDGGRGFREMSWEEGIPPVPPLPGCAFGGEAGGQDVVARLMGKRGKRDGFVV</sequence>
<feature type="region of interest" description="Disordered" evidence="15">
    <location>
        <begin position="444"/>
        <end position="465"/>
    </location>
</feature>
<feature type="compositionally biased region" description="Polar residues" evidence="15">
    <location>
        <begin position="640"/>
        <end position="660"/>
    </location>
</feature>
<protein>
    <recommendedName>
        <fullName evidence="18">CFEM domain-containing protein</fullName>
    </recommendedName>
</protein>
<feature type="disulfide bond" evidence="14">
    <location>
        <begin position="45"/>
        <end position="76"/>
    </location>
</feature>
<feature type="domain" description="CFEM" evidence="18">
    <location>
        <begin position="13"/>
        <end position="132"/>
    </location>
</feature>